<organism evidence="3 4">
    <name type="scientific">Pholiota conissans</name>
    <dbReference type="NCBI Taxonomy" id="109636"/>
    <lineage>
        <taxon>Eukaryota</taxon>
        <taxon>Fungi</taxon>
        <taxon>Dikarya</taxon>
        <taxon>Basidiomycota</taxon>
        <taxon>Agaricomycotina</taxon>
        <taxon>Agaricomycetes</taxon>
        <taxon>Agaricomycetidae</taxon>
        <taxon>Agaricales</taxon>
        <taxon>Agaricineae</taxon>
        <taxon>Strophariaceae</taxon>
        <taxon>Pholiota</taxon>
    </lineage>
</organism>
<keyword evidence="4" id="KW-1185">Reference proteome</keyword>
<dbReference type="InterPro" id="IPR010987">
    <property type="entry name" value="Glutathione-S-Trfase_C-like"/>
</dbReference>
<dbReference type="Proteomes" id="UP000807469">
    <property type="component" value="Unassembled WGS sequence"/>
</dbReference>
<dbReference type="Gene3D" id="3.40.30.10">
    <property type="entry name" value="Glutaredoxin"/>
    <property type="match status" value="1"/>
</dbReference>
<dbReference type="EMBL" id="MU155254">
    <property type="protein sequence ID" value="KAF9477663.1"/>
    <property type="molecule type" value="Genomic_DNA"/>
</dbReference>
<evidence type="ECO:0008006" key="5">
    <source>
        <dbReference type="Google" id="ProtNLM"/>
    </source>
</evidence>
<dbReference type="PROSITE" id="PS50405">
    <property type="entry name" value="GST_CTER"/>
    <property type="match status" value="1"/>
</dbReference>
<dbReference type="CDD" id="cd00299">
    <property type="entry name" value="GST_C_family"/>
    <property type="match status" value="1"/>
</dbReference>
<evidence type="ECO:0000259" key="1">
    <source>
        <dbReference type="PROSITE" id="PS50404"/>
    </source>
</evidence>
<dbReference type="Pfam" id="PF13417">
    <property type="entry name" value="GST_N_3"/>
    <property type="match status" value="1"/>
</dbReference>
<evidence type="ECO:0000313" key="4">
    <source>
        <dbReference type="Proteomes" id="UP000807469"/>
    </source>
</evidence>
<comment type="caution">
    <text evidence="3">The sequence shown here is derived from an EMBL/GenBank/DDBJ whole genome shotgun (WGS) entry which is preliminary data.</text>
</comment>
<dbReference type="AlphaFoldDB" id="A0A9P5YXM0"/>
<reference evidence="3" key="1">
    <citation type="submission" date="2020-11" db="EMBL/GenBank/DDBJ databases">
        <authorList>
            <consortium name="DOE Joint Genome Institute"/>
            <person name="Ahrendt S."/>
            <person name="Riley R."/>
            <person name="Andreopoulos W."/>
            <person name="Labutti K."/>
            <person name="Pangilinan J."/>
            <person name="Ruiz-Duenas F.J."/>
            <person name="Barrasa J.M."/>
            <person name="Sanchez-Garcia M."/>
            <person name="Camarero S."/>
            <person name="Miyauchi S."/>
            <person name="Serrano A."/>
            <person name="Linde D."/>
            <person name="Babiker R."/>
            <person name="Drula E."/>
            <person name="Ayuso-Fernandez I."/>
            <person name="Pacheco R."/>
            <person name="Padilla G."/>
            <person name="Ferreira P."/>
            <person name="Barriuso J."/>
            <person name="Kellner H."/>
            <person name="Castanera R."/>
            <person name="Alfaro M."/>
            <person name="Ramirez L."/>
            <person name="Pisabarro A.G."/>
            <person name="Kuo A."/>
            <person name="Tritt A."/>
            <person name="Lipzen A."/>
            <person name="He G."/>
            <person name="Yan M."/>
            <person name="Ng V."/>
            <person name="Cullen D."/>
            <person name="Martin F."/>
            <person name="Rosso M.-N."/>
            <person name="Henrissat B."/>
            <person name="Hibbett D."/>
            <person name="Martinez A.T."/>
            <person name="Grigoriev I.V."/>
        </authorList>
    </citation>
    <scope>NUCLEOTIDE SEQUENCE</scope>
    <source>
        <strain evidence="3">CIRM-BRFM 674</strain>
    </source>
</reference>
<protein>
    <recommendedName>
        <fullName evidence="5">Glutathione S-transferase</fullName>
    </recommendedName>
</protein>
<name>A0A9P5YXM0_9AGAR</name>
<dbReference type="SUPFAM" id="SSF52833">
    <property type="entry name" value="Thioredoxin-like"/>
    <property type="match status" value="1"/>
</dbReference>
<feature type="domain" description="GST N-terminal" evidence="1">
    <location>
        <begin position="5"/>
        <end position="88"/>
    </location>
</feature>
<dbReference type="InterPro" id="IPR036282">
    <property type="entry name" value="Glutathione-S-Trfase_C_sf"/>
</dbReference>
<dbReference type="InterPro" id="IPR004045">
    <property type="entry name" value="Glutathione_S-Trfase_N"/>
</dbReference>
<dbReference type="Gene3D" id="1.20.1050.10">
    <property type="match status" value="1"/>
</dbReference>
<dbReference type="PROSITE" id="PS50404">
    <property type="entry name" value="GST_NTER"/>
    <property type="match status" value="1"/>
</dbReference>
<evidence type="ECO:0000259" key="2">
    <source>
        <dbReference type="PROSITE" id="PS50405"/>
    </source>
</evidence>
<accession>A0A9P5YXM0</accession>
<evidence type="ECO:0000313" key="3">
    <source>
        <dbReference type="EMBL" id="KAF9477663.1"/>
    </source>
</evidence>
<gene>
    <name evidence="3" type="ORF">BDN70DRAFT_914043</name>
</gene>
<dbReference type="SUPFAM" id="SSF47616">
    <property type="entry name" value="GST C-terminal domain-like"/>
    <property type="match status" value="1"/>
</dbReference>
<dbReference type="Pfam" id="PF13410">
    <property type="entry name" value="GST_C_2"/>
    <property type="match status" value="1"/>
</dbReference>
<feature type="domain" description="GST C-terminal" evidence="2">
    <location>
        <begin position="96"/>
        <end position="227"/>
    </location>
</feature>
<dbReference type="InterPro" id="IPR036249">
    <property type="entry name" value="Thioredoxin-like_sf"/>
</dbReference>
<proteinExistence type="predicted"/>
<sequence length="227" mass="25239">MSEELRYALIGTPFSTFTRTIALGLHYKGLKFKQIATRAQSEIAQAGHPFAYLPTLIIHGIDGRRVDVKLCESQAITRFIDRTAPEPSLLAESGPNIVIEEKMWEFVSLAASFGFPMIEAGVVKPRIKALDEGVLSEANTREQIKDGVFELQRYLAIAESLMAPDGFAFGDHPTWADFFLYPLLADLRMVPEWDLVSGRLRRWTELMDTLPAAQTTKPGTLSAGARP</sequence>
<dbReference type="OrthoDB" id="249703at2759"/>